<accession>A0ABQ5JC23</accession>
<sequence length="1354" mass="154463">MFNWQTATFEKVENYEDEDDCSIDFETEFPAIVFDNTFTAIPSEPMVCPPNEKEVDFRISLDESDDEDFTVIFDENSFSYKIISVNDLKMDLGNDKPLSPNPTVDYFDDLDYFKDFENEFPAIVYNDGLMSKSDLEIKPLVSSERIDKFNLIDEASLSQYDEEIVSRFNDLFNIIHPDDLKSKKDNDDNDIGIIQSSEGQDMAPLPAADQRHPWLRYQIEEYNEGIRHSYEHRLEKIWSRSVNRVHVLDFEGLTPDMRQDLAVRLRMVYSGEGQQVMSNTEMGLDVADTLCFQLGGVRRRMTWRQFILALGLHTEQEIAEAGEFLGPAPSYIFIRDPVRRLCHRMIAYSISGMGQTPEKMIDVDLFYLRIMDRGTTNISHLLAQYLFRHAEGRKSKARLSGGHFIRRLVMHFGLVSDEGLRGMDQRGSRLLRLEIPAPAQAPPPPPPAPQPRLQGVVESFTIEQSRVSTWLISCMTQLMDVSIGIPHRARDGRGWVRSLLGWQHANGRKSGARLSGGHFIGRLAMHFGLVSDEGLRGLQRGSRLPAAAAAHEALVDLEKPLVKDGDVDDVDVHLYRSMIRSLMYLIASRLDIMFAVCACARFQVTPKISHLLAIKRIFRYLKGKPTLGLWYFRDSSFELVAYTDSDYVGATQDRKFTTGGCQFLGNRLISWQCKKQTVVATSTTEAKYGEVEIKSIVDGHDNTITEVSVRSSLQLAYADGISNMFTTKIFEQLALMGFKSTGWDQLGSNIDTALILIDDATFTSLDVDTRGAATTDISLDAGQGSVKKVEGLETELKNTSRSMDEADLPAEDSSKQGRMIENYLVLILLSFTTCCRRFSLWPYIRRRRDVNTGSKGVNTAGDTVNVMHQNVNILIPSSSLKDKDPGQREEVAQKLHVEELAKDKAGQEQEKYDLEKALELQKQLDERQEVVVEEAHDIDWSDPAMLRYHALQNRPFSIVEDQNHTFIPKDSEIEKEVMKRPGFDLQQESIKKNEKTKALGFVLKQPAGEEKEKKKDAESSKQVEEEIVQQEDVVAEQVVKESSKKAGGRLKRKVAKARDDKDKRQKMQDDPEKLTLMEYVEVISDSEEIISVIPLAVKSPIVNWKSYCKGDVGYYEIHKADGSYKTYIYFSEMLNDHDKEDLIVLYRLFNEKYASTRQVWKNHHSQELIEWKLYDSCGVHSLMLGEVSIHMLVEKKYPLPHDTLTRMLQWKLHVNYNVTEMAYELLRACALRNFDLEVMEFESAQSNTTAKLPILKLGEYEMWVIRIKQYFQVQDYALWEVIENGNSWVSVPQTTQENGSSVTKMSVPATAEEKTNKKNDVKARSLLLMALPNEHQLTFSQYSDAKTMFAAIET</sequence>
<protein>
    <recommendedName>
        <fullName evidence="4">Reverse transcriptase Ty1/copia-type domain-containing protein</fullName>
    </recommendedName>
</protein>
<dbReference type="CDD" id="cd09272">
    <property type="entry name" value="RNase_HI_RT_Ty1"/>
    <property type="match status" value="1"/>
</dbReference>
<evidence type="ECO:0000313" key="3">
    <source>
        <dbReference type="Proteomes" id="UP001151760"/>
    </source>
</evidence>
<dbReference type="Proteomes" id="UP001151760">
    <property type="component" value="Unassembled WGS sequence"/>
</dbReference>
<evidence type="ECO:0000256" key="1">
    <source>
        <dbReference type="SAM" id="MobiDB-lite"/>
    </source>
</evidence>
<organism evidence="2 3">
    <name type="scientific">Tanacetum coccineum</name>
    <dbReference type="NCBI Taxonomy" id="301880"/>
    <lineage>
        <taxon>Eukaryota</taxon>
        <taxon>Viridiplantae</taxon>
        <taxon>Streptophyta</taxon>
        <taxon>Embryophyta</taxon>
        <taxon>Tracheophyta</taxon>
        <taxon>Spermatophyta</taxon>
        <taxon>Magnoliopsida</taxon>
        <taxon>eudicotyledons</taxon>
        <taxon>Gunneridae</taxon>
        <taxon>Pentapetalae</taxon>
        <taxon>asterids</taxon>
        <taxon>campanulids</taxon>
        <taxon>Asterales</taxon>
        <taxon>Asteraceae</taxon>
        <taxon>Asteroideae</taxon>
        <taxon>Anthemideae</taxon>
        <taxon>Anthemidinae</taxon>
        <taxon>Tanacetum</taxon>
    </lineage>
</organism>
<feature type="region of interest" description="Disordered" evidence="1">
    <location>
        <begin position="1044"/>
        <end position="1070"/>
    </location>
</feature>
<dbReference type="PANTHER" id="PTHR11439:SF495">
    <property type="entry name" value="REVERSE TRANSCRIPTASE, RNA-DEPENDENT DNA POLYMERASE-RELATED"/>
    <property type="match status" value="1"/>
</dbReference>
<feature type="compositionally biased region" description="Basic and acidic residues" evidence="1">
    <location>
        <begin position="1007"/>
        <end position="1024"/>
    </location>
</feature>
<reference evidence="2" key="1">
    <citation type="journal article" date="2022" name="Int. J. Mol. Sci.">
        <title>Draft Genome of Tanacetum Coccineum: Genomic Comparison of Closely Related Tanacetum-Family Plants.</title>
        <authorList>
            <person name="Yamashiro T."/>
            <person name="Shiraishi A."/>
            <person name="Nakayama K."/>
            <person name="Satake H."/>
        </authorList>
    </citation>
    <scope>NUCLEOTIDE SEQUENCE</scope>
</reference>
<feature type="region of interest" description="Disordered" evidence="1">
    <location>
        <begin position="1003"/>
        <end position="1026"/>
    </location>
</feature>
<evidence type="ECO:0008006" key="4">
    <source>
        <dbReference type="Google" id="ProtNLM"/>
    </source>
</evidence>
<comment type="caution">
    <text evidence="2">The sequence shown here is derived from an EMBL/GenBank/DDBJ whole genome shotgun (WGS) entry which is preliminary data.</text>
</comment>
<reference evidence="2" key="2">
    <citation type="submission" date="2022-01" db="EMBL/GenBank/DDBJ databases">
        <authorList>
            <person name="Yamashiro T."/>
            <person name="Shiraishi A."/>
            <person name="Satake H."/>
            <person name="Nakayama K."/>
        </authorList>
    </citation>
    <scope>NUCLEOTIDE SEQUENCE</scope>
</reference>
<proteinExistence type="predicted"/>
<name>A0ABQ5JC23_9ASTR</name>
<evidence type="ECO:0000313" key="2">
    <source>
        <dbReference type="EMBL" id="GJU09485.1"/>
    </source>
</evidence>
<dbReference type="EMBL" id="BQNB010021731">
    <property type="protein sequence ID" value="GJU09485.1"/>
    <property type="molecule type" value="Genomic_DNA"/>
</dbReference>
<feature type="compositionally biased region" description="Basic and acidic residues" evidence="1">
    <location>
        <begin position="1056"/>
        <end position="1070"/>
    </location>
</feature>
<keyword evidence="3" id="KW-1185">Reference proteome</keyword>
<dbReference type="PANTHER" id="PTHR11439">
    <property type="entry name" value="GAG-POL-RELATED RETROTRANSPOSON"/>
    <property type="match status" value="1"/>
</dbReference>
<gene>
    <name evidence="2" type="ORF">Tco_1131881</name>
</gene>
<feature type="compositionally biased region" description="Basic residues" evidence="1">
    <location>
        <begin position="1046"/>
        <end position="1055"/>
    </location>
</feature>
<feature type="region of interest" description="Disordered" evidence="1">
    <location>
        <begin position="183"/>
        <end position="205"/>
    </location>
</feature>